<dbReference type="SUPFAM" id="SSF90073">
    <property type="entry name" value="GCM domain"/>
    <property type="match status" value="1"/>
</dbReference>
<organism evidence="8 9">
    <name type="scientific">Hypsibius exemplaris</name>
    <name type="common">Freshwater tardigrade</name>
    <dbReference type="NCBI Taxonomy" id="2072580"/>
    <lineage>
        <taxon>Eukaryota</taxon>
        <taxon>Metazoa</taxon>
        <taxon>Ecdysozoa</taxon>
        <taxon>Tardigrada</taxon>
        <taxon>Eutardigrada</taxon>
        <taxon>Parachela</taxon>
        <taxon>Hypsibioidea</taxon>
        <taxon>Hypsibiidae</taxon>
        <taxon>Hypsibius</taxon>
    </lineage>
</organism>
<accession>A0A1W0WD96</accession>
<dbReference type="GO" id="GO:0042063">
    <property type="term" value="P:gliogenesis"/>
    <property type="evidence" value="ECO:0007669"/>
    <property type="project" value="TreeGrafter"/>
</dbReference>
<evidence type="ECO:0000313" key="9">
    <source>
        <dbReference type="Proteomes" id="UP000192578"/>
    </source>
</evidence>
<dbReference type="PANTHER" id="PTHR12414:SF8">
    <property type="entry name" value="TRANSCRIPTION FACTOR GLIAL CELLS MISSING-RELATED"/>
    <property type="match status" value="1"/>
</dbReference>
<dbReference type="Proteomes" id="UP000192578">
    <property type="component" value="Unassembled WGS sequence"/>
</dbReference>
<keyword evidence="3" id="KW-0238">DNA-binding</keyword>
<dbReference type="AlphaFoldDB" id="A0A1W0WD96"/>
<dbReference type="GO" id="GO:0005634">
    <property type="term" value="C:nucleus"/>
    <property type="evidence" value="ECO:0007669"/>
    <property type="project" value="TreeGrafter"/>
</dbReference>
<sequence>MAHLFEWDINDQQMPHVLQHDYFRECVDGHVKLVYPPDCEDAKRHASGWAMRNTNNHNVAILKKSCLGVLVCSNSCTNATGQKVHMRPAICDKARKKQQNRNCPNPHCNGRLVVMPCRGHSEYPVTHFWRHTSQGIFFQAKGVHDHPRPEIKVAPELRKASKIGAKHRTSGSRSSSASAWPVKEYGEGHDREGWSAAIARRKQRAATIPQQLSISADQPIITQVTSYAANAASQVFYSSPEEDNIPELQSSSIYYSQFPPVLKTTYPQEPIGIGQRISPDLSVSSGCDNCSCCTAYSGSETSPYTKAAMDYRHHHNTDSFTEFTATPTYATGWGNVIQSAGGPSKIPCNPYNNDSSCTGGVQRYGVIEYAGPSSASGSHHNAEPEVYIRREKTSEGGYIPNAYSNISAPSSSYPITPSYPDHSEQNYESVSYGYDNSHRNEGGNVAVSHASSGIPTSVISYPYQQQQDYYYT</sequence>
<feature type="compositionally biased region" description="Low complexity" evidence="6">
    <location>
        <begin position="410"/>
        <end position="420"/>
    </location>
</feature>
<protein>
    <submittedName>
        <fullName evidence="8">Transcription factor glial cells missing</fullName>
    </submittedName>
</protein>
<dbReference type="OrthoDB" id="6241117at2759"/>
<evidence type="ECO:0000256" key="5">
    <source>
        <dbReference type="ARBA" id="ARBA00023242"/>
    </source>
</evidence>
<keyword evidence="1" id="KW-0217">Developmental protein</keyword>
<dbReference type="InterPro" id="IPR043020">
    <property type="entry name" value="GCM_large"/>
</dbReference>
<dbReference type="InterPro" id="IPR003902">
    <property type="entry name" value="Tscrpt_reg_GCM"/>
</dbReference>
<dbReference type="EMBL" id="MTYJ01000129">
    <property type="protein sequence ID" value="OQV13170.1"/>
    <property type="molecule type" value="Genomic_DNA"/>
</dbReference>
<dbReference type="InterPro" id="IPR036115">
    <property type="entry name" value="GCM_dom_sf"/>
</dbReference>
<dbReference type="InterPro" id="IPR039791">
    <property type="entry name" value="GCM"/>
</dbReference>
<feature type="region of interest" description="Disordered" evidence="6">
    <location>
        <begin position="161"/>
        <end position="181"/>
    </location>
</feature>
<keyword evidence="4" id="KW-0804">Transcription</keyword>
<dbReference type="Gene3D" id="3.30.70.3530">
    <property type="entry name" value="GCM motif"/>
    <property type="match status" value="1"/>
</dbReference>
<evidence type="ECO:0000256" key="4">
    <source>
        <dbReference type="ARBA" id="ARBA00023163"/>
    </source>
</evidence>
<dbReference type="Pfam" id="PF03615">
    <property type="entry name" value="GCM"/>
    <property type="match status" value="1"/>
</dbReference>
<gene>
    <name evidence="8" type="ORF">BV898_12600</name>
</gene>
<dbReference type="InterPro" id="IPR043021">
    <property type="entry name" value="GCM_small"/>
</dbReference>
<dbReference type="PANTHER" id="PTHR12414">
    <property type="entry name" value="GLIAL CELLS MISSING RELATED/GLIDE"/>
    <property type="match status" value="1"/>
</dbReference>
<feature type="domain" description="GCM" evidence="7">
    <location>
        <begin position="5"/>
        <end position="161"/>
    </location>
</feature>
<reference evidence="9" key="1">
    <citation type="submission" date="2017-01" db="EMBL/GenBank/DDBJ databases">
        <title>Comparative genomics of anhydrobiosis in the tardigrade Hypsibius dujardini.</title>
        <authorList>
            <person name="Yoshida Y."/>
            <person name="Koutsovoulos G."/>
            <person name="Laetsch D."/>
            <person name="Stevens L."/>
            <person name="Kumar S."/>
            <person name="Horikawa D."/>
            <person name="Ishino K."/>
            <person name="Komine S."/>
            <person name="Tomita M."/>
            <person name="Blaxter M."/>
            <person name="Arakawa K."/>
        </authorList>
    </citation>
    <scope>NUCLEOTIDE SEQUENCE [LARGE SCALE GENOMIC DNA]</scope>
    <source>
        <strain evidence="9">Z151</strain>
    </source>
</reference>
<keyword evidence="5" id="KW-0539">Nucleus</keyword>
<keyword evidence="9" id="KW-1185">Reference proteome</keyword>
<evidence type="ECO:0000256" key="1">
    <source>
        <dbReference type="ARBA" id="ARBA00022473"/>
    </source>
</evidence>
<keyword evidence="2" id="KW-0805">Transcription regulation</keyword>
<evidence type="ECO:0000256" key="3">
    <source>
        <dbReference type="ARBA" id="ARBA00023125"/>
    </source>
</evidence>
<feature type="compositionally biased region" description="Basic residues" evidence="6">
    <location>
        <begin position="161"/>
        <end position="170"/>
    </location>
</feature>
<comment type="caution">
    <text evidence="8">The sequence shown here is derived from an EMBL/GenBank/DDBJ whole genome shotgun (WGS) entry which is preliminary data.</text>
</comment>
<dbReference type="GO" id="GO:0001228">
    <property type="term" value="F:DNA-binding transcription activator activity, RNA polymerase II-specific"/>
    <property type="evidence" value="ECO:0007669"/>
    <property type="project" value="InterPro"/>
</dbReference>
<evidence type="ECO:0000256" key="6">
    <source>
        <dbReference type="SAM" id="MobiDB-lite"/>
    </source>
</evidence>
<evidence type="ECO:0000256" key="2">
    <source>
        <dbReference type="ARBA" id="ARBA00023015"/>
    </source>
</evidence>
<evidence type="ECO:0000259" key="7">
    <source>
        <dbReference type="PROSITE" id="PS50807"/>
    </source>
</evidence>
<dbReference type="Gene3D" id="2.20.25.670">
    <property type="entry name" value="GCM domain, large subdomain"/>
    <property type="match status" value="1"/>
</dbReference>
<evidence type="ECO:0000313" key="8">
    <source>
        <dbReference type="EMBL" id="OQV13170.1"/>
    </source>
</evidence>
<feature type="region of interest" description="Disordered" evidence="6">
    <location>
        <begin position="410"/>
        <end position="438"/>
    </location>
</feature>
<dbReference type="PROSITE" id="PS50807">
    <property type="entry name" value="GCM"/>
    <property type="match status" value="1"/>
</dbReference>
<proteinExistence type="predicted"/>
<name>A0A1W0WD96_HYPEX</name>
<dbReference type="GO" id="GO:0000978">
    <property type="term" value="F:RNA polymerase II cis-regulatory region sequence-specific DNA binding"/>
    <property type="evidence" value="ECO:0007669"/>
    <property type="project" value="TreeGrafter"/>
</dbReference>